<evidence type="ECO:0000313" key="2">
    <source>
        <dbReference type="Proteomes" id="UP001066276"/>
    </source>
</evidence>
<keyword evidence="2" id="KW-1185">Reference proteome</keyword>
<proteinExistence type="predicted"/>
<gene>
    <name evidence="1" type="ORF">NDU88_001198</name>
</gene>
<sequence>MASGMLGLCKCKRAVSATNRFIDLAMLMVRRLIAMHRKAGIFSGASHWRPATLTWGRAEAAILQREEARGLRRRPIAAGWEVSWMPCRRCR</sequence>
<dbReference type="Proteomes" id="UP001066276">
    <property type="component" value="Chromosome 3_1"/>
</dbReference>
<dbReference type="AlphaFoldDB" id="A0AAV7U7R3"/>
<protein>
    <submittedName>
        <fullName evidence="1">Uncharacterized protein</fullName>
    </submittedName>
</protein>
<evidence type="ECO:0000313" key="1">
    <source>
        <dbReference type="EMBL" id="KAJ1184391.1"/>
    </source>
</evidence>
<reference evidence="1" key="1">
    <citation type="journal article" date="2022" name="bioRxiv">
        <title>Sequencing and chromosome-scale assembly of the giantPleurodeles waltlgenome.</title>
        <authorList>
            <person name="Brown T."/>
            <person name="Elewa A."/>
            <person name="Iarovenko S."/>
            <person name="Subramanian E."/>
            <person name="Araus A.J."/>
            <person name="Petzold A."/>
            <person name="Susuki M."/>
            <person name="Suzuki K.-i.T."/>
            <person name="Hayashi T."/>
            <person name="Toyoda A."/>
            <person name="Oliveira C."/>
            <person name="Osipova E."/>
            <person name="Leigh N.D."/>
            <person name="Simon A."/>
            <person name="Yun M.H."/>
        </authorList>
    </citation>
    <scope>NUCLEOTIDE SEQUENCE</scope>
    <source>
        <strain evidence="1">20211129_DDA</strain>
        <tissue evidence="1">Liver</tissue>
    </source>
</reference>
<comment type="caution">
    <text evidence="1">The sequence shown here is derived from an EMBL/GenBank/DDBJ whole genome shotgun (WGS) entry which is preliminary data.</text>
</comment>
<dbReference type="EMBL" id="JANPWB010000005">
    <property type="protein sequence ID" value="KAJ1184391.1"/>
    <property type="molecule type" value="Genomic_DNA"/>
</dbReference>
<name>A0AAV7U7R3_PLEWA</name>
<accession>A0AAV7U7R3</accession>
<organism evidence="1 2">
    <name type="scientific">Pleurodeles waltl</name>
    <name type="common">Iberian ribbed newt</name>
    <dbReference type="NCBI Taxonomy" id="8319"/>
    <lineage>
        <taxon>Eukaryota</taxon>
        <taxon>Metazoa</taxon>
        <taxon>Chordata</taxon>
        <taxon>Craniata</taxon>
        <taxon>Vertebrata</taxon>
        <taxon>Euteleostomi</taxon>
        <taxon>Amphibia</taxon>
        <taxon>Batrachia</taxon>
        <taxon>Caudata</taxon>
        <taxon>Salamandroidea</taxon>
        <taxon>Salamandridae</taxon>
        <taxon>Pleurodelinae</taxon>
        <taxon>Pleurodeles</taxon>
    </lineage>
</organism>